<evidence type="ECO:0000313" key="1">
    <source>
        <dbReference type="EMBL" id="TGX83954.1"/>
    </source>
</evidence>
<protein>
    <submittedName>
        <fullName evidence="1">Uncharacterized protein</fullName>
    </submittedName>
</protein>
<comment type="caution">
    <text evidence="1">The sequence shown here is derived from an EMBL/GenBank/DDBJ whole genome shotgun (WGS) entry which is preliminary data.</text>
</comment>
<reference evidence="1" key="1">
    <citation type="submission" date="2019-04" db="EMBL/GenBank/DDBJ databases">
        <title>Microbes associate with the intestines of laboratory mice.</title>
        <authorList>
            <person name="Navarre W."/>
            <person name="Wong E."/>
            <person name="Huang K."/>
            <person name="Tropini C."/>
            <person name="Ng K."/>
            <person name="Yu B."/>
        </authorList>
    </citation>
    <scope>NUCLEOTIDE SEQUENCE</scope>
    <source>
        <strain evidence="1">NM73_A23</strain>
    </source>
</reference>
<keyword evidence="2" id="KW-1185">Reference proteome</keyword>
<sequence>MHRLLLILTVLLAVASDAAASVWYSVNYDKKTVAAMTAAFGTETATEMYYSEQVRKILDRYSAAEVATASIFMSKYLDRKALTDLGIWSSATENYYYRRIYSLVSAKIMPKIWTVAGMMLRSPQTALYWGSYLFKVCHEVETLCMQFESIVTNSSLSFRDVVFLQIAPQFQPLFDLAGSGNVDWKSFFDDLGNIPNHFNKENLESDIGTLYDMGVSIAGAGTENMMETLLGGSSFNDIAKGNVAAIVNAAESSYGFYKSLEQNLGGTLLSMVGGPENVSRLFNIDSYNMTSWMTDYLRETMGQYYTQRWYIYRRDSGSEILCDYMPPTDDNSILYGGAWTRYNTTDANFYPSSAQTEQILSNSESYAGWSRAKVKQLNASGDGYLYNLSYSRYAYILSKKNKQYAKAYAYSIRATKSWNRTEEVYEDVFDSYSMDLGIFQRQMQARLSEYNDNEEGFVYYIGSDARNYYQATDEAKMKGTESVIISVTCHDGFTISQGSTQYKCRSCGGSLNAHSKECAMQTTLTDNNLDMSEFDRLETEYNNRIAELQTQIDVLNSENRTLIKQISTATVEEAAVLRQRYNANKTRIDELTREQESVRKQLADLRAAREDAAGGEEVPTDDYYRIPAIMNDCKTAFDLTWQGEEHWEGYSYVRTATSGSMDAVITFKATLSIARKPKYFLGIKIHRAIMQIEWTLTADYSNTQVVDVMQLDPNKSDRENAAAVNNRISEIARDYPSCTISTEYIKNDPMEQDNSTDTYHLLWSSDRLEIARDVDSRLTRIYADLVCLEKMMHYKLSIIDVLKKAAPYVNDEQGRRRTLLDESFARWMNRAGSRNYKPMEETTE</sequence>
<dbReference type="EMBL" id="SRZC01000002">
    <property type="protein sequence ID" value="TGX83954.1"/>
    <property type="molecule type" value="Genomic_DNA"/>
</dbReference>
<gene>
    <name evidence="1" type="ORF">E5358_01930</name>
</gene>
<name>A0AC61QTV5_9BACT</name>
<organism evidence="1 2">
    <name type="scientific">Palleniella muris</name>
    <dbReference type="NCBI Taxonomy" id="3038145"/>
    <lineage>
        <taxon>Bacteria</taxon>
        <taxon>Pseudomonadati</taxon>
        <taxon>Bacteroidota</taxon>
        <taxon>Bacteroidia</taxon>
        <taxon>Bacteroidales</taxon>
        <taxon>Prevotellaceae</taxon>
        <taxon>Palleniella</taxon>
    </lineage>
</organism>
<accession>A0AC61QTV5</accession>
<dbReference type="Proteomes" id="UP000308886">
    <property type="component" value="Unassembled WGS sequence"/>
</dbReference>
<evidence type="ECO:0000313" key="2">
    <source>
        <dbReference type="Proteomes" id="UP000308886"/>
    </source>
</evidence>
<proteinExistence type="predicted"/>